<dbReference type="AlphaFoldDB" id="A0A368LKK4"/>
<organism evidence="1 2">
    <name type="scientific">Vibrio casei</name>
    <dbReference type="NCBI Taxonomy" id="673372"/>
    <lineage>
        <taxon>Bacteria</taxon>
        <taxon>Pseudomonadati</taxon>
        <taxon>Pseudomonadota</taxon>
        <taxon>Gammaproteobacteria</taxon>
        <taxon>Vibrionales</taxon>
        <taxon>Vibrionaceae</taxon>
        <taxon>Vibrio</taxon>
    </lineage>
</organism>
<gene>
    <name evidence="1" type="ORF">CIK83_15970</name>
</gene>
<evidence type="ECO:0000313" key="1">
    <source>
        <dbReference type="EMBL" id="RCS70883.1"/>
    </source>
</evidence>
<comment type="caution">
    <text evidence="1">The sequence shown here is derived from an EMBL/GenBank/DDBJ whole genome shotgun (WGS) entry which is preliminary data.</text>
</comment>
<proteinExistence type="predicted"/>
<sequence>MKTRLKIVIQPMPLTKNRITKQTYPKGNTNYQHKISKTSLIKDDNHNMDISFRYMTVHKVKCVSVTNKDTRSLAQKTNMRLK</sequence>
<protein>
    <submittedName>
        <fullName evidence="1">Uncharacterized protein</fullName>
    </submittedName>
</protein>
<evidence type="ECO:0000313" key="2">
    <source>
        <dbReference type="Proteomes" id="UP000252479"/>
    </source>
</evidence>
<name>A0A368LKK4_9VIBR</name>
<dbReference type="EMBL" id="QPGL01000002">
    <property type="protein sequence ID" value="RCS70883.1"/>
    <property type="molecule type" value="Genomic_DNA"/>
</dbReference>
<reference evidence="1 2" key="1">
    <citation type="journal article" date="2017" name="Elife">
        <title>Extensive horizontal gene transfer in cheese-associated bacteria.</title>
        <authorList>
            <person name="Bonham K.S."/>
            <person name="Wolfe B.E."/>
            <person name="Dutton R.J."/>
        </authorList>
    </citation>
    <scope>NUCLEOTIDE SEQUENCE [LARGE SCALE GENOMIC DNA]</scope>
    <source>
        <strain evidence="1 2">JB196</strain>
    </source>
</reference>
<keyword evidence="2" id="KW-1185">Reference proteome</keyword>
<dbReference type="Proteomes" id="UP000252479">
    <property type="component" value="Unassembled WGS sequence"/>
</dbReference>
<accession>A0A368LKK4</accession>